<feature type="transmembrane region" description="Helical" evidence="9">
    <location>
        <begin position="189"/>
        <end position="211"/>
    </location>
</feature>
<keyword evidence="7 9" id="KW-0472">Membrane</keyword>
<keyword evidence="8" id="KW-0407">Ion channel</keyword>
<dbReference type="InterPro" id="IPR020966">
    <property type="entry name" value="ALMT"/>
</dbReference>
<proteinExistence type="inferred from homology"/>
<protein>
    <recommendedName>
        <fullName evidence="12">Aluminum-activated malate transporter</fullName>
    </recommendedName>
</protein>
<evidence type="ECO:0008006" key="12">
    <source>
        <dbReference type="Google" id="ProtNLM"/>
    </source>
</evidence>
<dbReference type="Pfam" id="PF11744">
    <property type="entry name" value="ALMT"/>
    <property type="match status" value="1"/>
</dbReference>
<evidence type="ECO:0000256" key="6">
    <source>
        <dbReference type="ARBA" id="ARBA00023065"/>
    </source>
</evidence>
<keyword evidence="6" id="KW-0406">Ion transport</keyword>
<keyword evidence="3" id="KW-0813">Transport</keyword>
<evidence type="ECO:0000256" key="7">
    <source>
        <dbReference type="ARBA" id="ARBA00023136"/>
    </source>
</evidence>
<comment type="subcellular location">
    <subcellularLocation>
        <location evidence="1">Membrane</location>
        <topology evidence="1">Multi-pass membrane protein</topology>
    </subcellularLocation>
</comment>
<evidence type="ECO:0000256" key="9">
    <source>
        <dbReference type="SAM" id="Phobius"/>
    </source>
</evidence>
<accession>A0ABQ9N9I5</accession>
<feature type="transmembrane region" description="Helical" evidence="9">
    <location>
        <begin position="105"/>
        <end position="125"/>
    </location>
</feature>
<evidence type="ECO:0000256" key="1">
    <source>
        <dbReference type="ARBA" id="ARBA00004141"/>
    </source>
</evidence>
<keyword evidence="4 9" id="KW-0812">Transmembrane</keyword>
<name>A0ABQ9N9I5_HEVBR</name>
<evidence type="ECO:0000256" key="2">
    <source>
        <dbReference type="ARBA" id="ARBA00007079"/>
    </source>
</evidence>
<evidence type="ECO:0000256" key="5">
    <source>
        <dbReference type="ARBA" id="ARBA00022989"/>
    </source>
</evidence>
<dbReference type="EMBL" id="JARPOI010000001">
    <property type="protein sequence ID" value="KAJ9189077.1"/>
    <property type="molecule type" value="Genomic_DNA"/>
</dbReference>
<evidence type="ECO:0000256" key="8">
    <source>
        <dbReference type="ARBA" id="ARBA00023303"/>
    </source>
</evidence>
<dbReference type="Proteomes" id="UP001174677">
    <property type="component" value="Chromosome 1"/>
</dbReference>
<feature type="transmembrane region" description="Helical" evidence="9">
    <location>
        <begin position="48"/>
        <end position="67"/>
    </location>
</feature>
<evidence type="ECO:0000313" key="11">
    <source>
        <dbReference type="Proteomes" id="UP001174677"/>
    </source>
</evidence>
<keyword evidence="11" id="KW-1185">Reference proteome</keyword>
<sequence>MAAVTSNQEKAGPSICGYHFQWLALLAKSLLELARQAKKLGEDDPRRIINSLKAGLSIILVSLFYYVEPLYSSFGVNTTSAVMTAVVIFEFSVGATLGKGVNKMLATLGAGALGLGVHRLATLSGKTGEPVVIDLFVFAIAAMATFARIFPRLKAKCDYGLMIFILTFSLVSVSSYREENIQKMALERLLTITVGCFITILVNICICPVWIGEDLHNLVALNIEKLGIFLQGFGGEYFEMYEEGLPSKDRSFLQGYKSVFNTQSREENMANLARWEPGHGRFRFRHPWEQYLTIGSLTRQCAIKIDVLNNYIDRQIQPSLEIPSQVKEHCTMISLECGKALKELSSSIRMMIRAETTLLHIGNSKIAAENLKSLFISGLWKEADPLERAPATAVASLLLEVIQCTERISNAVQELASLAGFQNMESSRSLEQQQESNQRIYSINLQNHEITIGE</sequence>
<reference evidence="10" key="1">
    <citation type="journal article" date="2023" name="Plant Biotechnol. J.">
        <title>Chromosome-level wild Hevea brasiliensis genome provides new tools for genomic-assisted breeding and valuable loci to elevate rubber yield.</title>
        <authorList>
            <person name="Cheng H."/>
            <person name="Song X."/>
            <person name="Hu Y."/>
            <person name="Wu T."/>
            <person name="Yang Q."/>
            <person name="An Z."/>
            <person name="Feng S."/>
            <person name="Deng Z."/>
            <person name="Wu W."/>
            <person name="Zeng X."/>
            <person name="Tu M."/>
            <person name="Wang X."/>
            <person name="Huang H."/>
        </authorList>
    </citation>
    <scope>NUCLEOTIDE SEQUENCE</scope>
    <source>
        <strain evidence="10">MT/VB/25A 57/8</strain>
    </source>
</reference>
<dbReference type="PANTHER" id="PTHR31086">
    <property type="entry name" value="ALUMINUM-ACTIVATED MALATE TRANSPORTER 10"/>
    <property type="match status" value="1"/>
</dbReference>
<comment type="caution">
    <text evidence="10">The sequence shown here is derived from an EMBL/GenBank/DDBJ whole genome shotgun (WGS) entry which is preliminary data.</text>
</comment>
<evidence type="ECO:0000313" key="10">
    <source>
        <dbReference type="EMBL" id="KAJ9189077.1"/>
    </source>
</evidence>
<keyword evidence="5 9" id="KW-1133">Transmembrane helix</keyword>
<organism evidence="10 11">
    <name type="scientific">Hevea brasiliensis</name>
    <name type="common">Para rubber tree</name>
    <name type="synonym">Siphonia brasiliensis</name>
    <dbReference type="NCBI Taxonomy" id="3981"/>
    <lineage>
        <taxon>Eukaryota</taxon>
        <taxon>Viridiplantae</taxon>
        <taxon>Streptophyta</taxon>
        <taxon>Embryophyta</taxon>
        <taxon>Tracheophyta</taxon>
        <taxon>Spermatophyta</taxon>
        <taxon>Magnoliopsida</taxon>
        <taxon>eudicotyledons</taxon>
        <taxon>Gunneridae</taxon>
        <taxon>Pentapetalae</taxon>
        <taxon>rosids</taxon>
        <taxon>fabids</taxon>
        <taxon>Malpighiales</taxon>
        <taxon>Euphorbiaceae</taxon>
        <taxon>Crotonoideae</taxon>
        <taxon>Micrandreae</taxon>
        <taxon>Hevea</taxon>
    </lineage>
</organism>
<feature type="transmembrane region" description="Helical" evidence="9">
    <location>
        <begin position="131"/>
        <end position="150"/>
    </location>
</feature>
<feature type="transmembrane region" description="Helical" evidence="9">
    <location>
        <begin position="159"/>
        <end position="177"/>
    </location>
</feature>
<evidence type="ECO:0000256" key="3">
    <source>
        <dbReference type="ARBA" id="ARBA00022448"/>
    </source>
</evidence>
<evidence type="ECO:0000256" key="4">
    <source>
        <dbReference type="ARBA" id="ARBA00022692"/>
    </source>
</evidence>
<comment type="similarity">
    <text evidence="2">Belongs to the aromatic acid exporter (TC 2.A.85) family.</text>
</comment>
<gene>
    <name evidence="10" type="ORF">P3X46_000410</name>
</gene>